<dbReference type="OrthoDB" id="3802848at2"/>
<dbReference type="CDD" id="cd19531">
    <property type="entry name" value="LCL_NRPS-like"/>
    <property type="match status" value="2"/>
</dbReference>
<comment type="cofactor">
    <cofactor evidence="1">
        <name>pantetheine 4'-phosphate</name>
        <dbReference type="ChEBI" id="CHEBI:47942"/>
    </cofactor>
</comment>
<evidence type="ECO:0000256" key="2">
    <source>
        <dbReference type="ARBA" id="ARBA00022450"/>
    </source>
</evidence>
<dbReference type="SUPFAM" id="SSF52777">
    <property type="entry name" value="CoA-dependent acyltransferases"/>
    <property type="match status" value="4"/>
</dbReference>
<gene>
    <name evidence="6" type="ORF">Aple_072040</name>
</gene>
<dbReference type="SUPFAM" id="SSF56801">
    <property type="entry name" value="Acetyl-CoA synthetase-like"/>
    <property type="match status" value="2"/>
</dbReference>
<evidence type="ECO:0000256" key="3">
    <source>
        <dbReference type="ARBA" id="ARBA00022553"/>
    </source>
</evidence>
<dbReference type="InterPro" id="IPR045851">
    <property type="entry name" value="AMP-bd_C_sf"/>
</dbReference>
<dbReference type="Pfam" id="PF00668">
    <property type="entry name" value="Condensation"/>
    <property type="match status" value="3"/>
</dbReference>
<dbReference type="RefSeq" id="WP_155349155.1">
    <property type="nucleotide sequence ID" value="NZ_BAAAHM010000001.1"/>
</dbReference>
<feature type="region of interest" description="Disordered" evidence="4">
    <location>
        <begin position="1184"/>
        <end position="1208"/>
    </location>
</feature>
<dbReference type="PROSITE" id="PS50075">
    <property type="entry name" value="CARRIER"/>
    <property type="match status" value="2"/>
</dbReference>
<keyword evidence="3" id="KW-0597">Phosphoprotein</keyword>
<dbReference type="Gene3D" id="2.30.38.10">
    <property type="entry name" value="Luciferase, Domain 3"/>
    <property type="match status" value="1"/>
</dbReference>
<feature type="region of interest" description="Disordered" evidence="4">
    <location>
        <begin position="2248"/>
        <end position="2268"/>
    </location>
</feature>
<dbReference type="GO" id="GO:0044550">
    <property type="term" value="P:secondary metabolite biosynthetic process"/>
    <property type="evidence" value="ECO:0007669"/>
    <property type="project" value="TreeGrafter"/>
</dbReference>
<dbReference type="EMBL" id="BLAF01000050">
    <property type="protein sequence ID" value="GES24305.1"/>
    <property type="molecule type" value="Genomic_DNA"/>
</dbReference>
<feature type="compositionally biased region" description="Basic and acidic residues" evidence="4">
    <location>
        <begin position="2254"/>
        <end position="2268"/>
    </location>
</feature>
<dbReference type="Gene3D" id="3.40.50.980">
    <property type="match status" value="2"/>
</dbReference>
<dbReference type="SUPFAM" id="SSF47336">
    <property type="entry name" value="ACP-like"/>
    <property type="match status" value="2"/>
</dbReference>
<dbReference type="Gene3D" id="3.30.559.30">
    <property type="entry name" value="Nonribosomal peptide synthetase, condensation domain"/>
    <property type="match status" value="2"/>
</dbReference>
<dbReference type="SMART" id="SM00823">
    <property type="entry name" value="PKS_PP"/>
    <property type="match status" value="2"/>
</dbReference>
<organism evidence="6 7">
    <name type="scientific">Acrocarpospora pleiomorpha</name>
    <dbReference type="NCBI Taxonomy" id="90975"/>
    <lineage>
        <taxon>Bacteria</taxon>
        <taxon>Bacillati</taxon>
        <taxon>Actinomycetota</taxon>
        <taxon>Actinomycetes</taxon>
        <taxon>Streptosporangiales</taxon>
        <taxon>Streptosporangiaceae</taxon>
        <taxon>Acrocarpospora</taxon>
    </lineage>
</organism>
<evidence type="ECO:0000313" key="6">
    <source>
        <dbReference type="EMBL" id="GES24305.1"/>
    </source>
</evidence>
<evidence type="ECO:0000256" key="1">
    <source>
        <dbReference type="ARBA" id="ARBA00001957"/>
    </source>
</evidence>
<proteinExistence type="predicted"/>
<comment type="caution">
    <text evidence="6">The sequence shown here is derived from an EMBL/GenBank/DDBJ whole genome shotgun (WGS) entry which is preliminary data.</text>
</comment>
<feature type="compositionally biased region" description="Low complexity" evidence="4">
    <location>
        <begin position="1194"/>
        <end position="1203"/>
    </location>
</feature>
<dbReference type="Gene3D" id="3.30.300.30">
    <property type="match status" value="2"/>
</dbReference>
<dbReference type="InterPro" id="IPR009081">
    <property type="entry name" value="PP-bd_ACP"/>
</dbReference>
<dbReference type="Pfam" id="PF00501">
    <property type="entry name" value="AMP-binding"/>
    <property type="match status" value="2"/>
</dbReference>
<dbReference type="PROSITE" id="PS00455">
    <property type="entry name" value="AMP_BINDING"/>
    <property type="match status" value="2"/>
</dbReference>
<reference evidence="6 7" key="1">
    <citation type="submission" date="2019-10" db="EMBL/GenBank/DDBJ databases">
        <title>Whole genome shotgun sequence of Acrocarpospora pleiomorpha NBRC 16267.</title>
        <authorList>
            <person name="Ichikawa N."/>
            <person name="Kimura A."/>
            <person name="Kitahashi Y."/>
            <person name="Komaki H."/>
            <person name="Oguchi A."/>
        </authorList>
    </citation>
    <scope>NUCLEOTIDE SEQUENCE [LARGE SCALE GENOMIC DNA]</scope>
    <source>
        <strain evidence="6 7">NBRC 16267</strain>
    </source>
</reference>
<feature type="domain" description="Carrier" evidence="5">
    <location>
        <begin position="953"/>
        <end position="1028"/>
    </location>
</feature>
<dbReference type="InterPro" id="IPR025110">
    <property type="entry name" value="AMP-bd_C"/>
</dbReference>
<dbReference type="FunFam" id="3.40.50.980:FF:000001">
    <property type="entry name" value="Non-ribosomal peptide synthetase"/>
    <property type="match status" value="1"/>
</dbReference>
<dbReference type="InterPro" id="IPR020845">
    <property type="entry name" value="AMP-binding_CS"/>
</dbReference>
<dbReference type="PANTHER" id="PTHR45527">
    <property type="entry name" value="NONRIBOSOMAL PEPTIDE SYNTHETASE"/>
    <property type="match status" value="1"/>
</dbReference>
<dbReference type="InterPro" id="IPR020806">
    <property type="entry name" value="PKS_PP-bd"/>
</dbReference>
<dbReference type="Pfam" id="PF00550">
    <property type="entry name" value="PP-binding"/>
    <property type="match status" value="2"/>
</dbReference>
<dbReference type="CDD" id="cd05930">
    <property type="entry name" value="A_NRPS"/>
    <property type="match status" value="1"/>
</dbReference>
<dbReference type="Gene3D" id="3.30.559.10">
    <property type="entry name" value="Chloramphenicol acetyltransferase-like domain"/>
    <property type="match status" value="2"/>
</dbReference>
<dbReference type="InterPro" id="IPR042099">
    <property type="entry name" value="ANL_N_sf"/>
</dbReference>
<dbReference type="GO" id="GO:0031177">
    <property type="term" value="F:phosphopantetheine binding"/>
    <property type="evidence" value="ECO:0007669"/>
    <property type="project" value="InterPro"/>
</dbReference>
<dbReference type="CDD" id="cd12117">
    <property type="entry name" value="A_NRPS_Srf_like"/>
    <property type="match status" value="1"/>
</dbReference>
<sequence length="2268" mass="243385">MTELAAPTETLVAPVSLGQRRLWFVDGLAGGGRDYSVVWPLRLSGVLDVDRLNWALSALVTRHEVLRSRFVGVDGEPVMVVDPPAPVRVEWIDAAVGPDSPADVVAGLVRAEGRRVFDLAVGPVVFFRLVRVGALEHVLVVSAHHIVFDGWSGTVFLRDLAALYRGEALADLVVSFSDFAVWERENGVPLESLAFWREALSGVDPVLDLPLDRARPVRRSGAGERVPFGLDAQVTRRLGEVCRGEGATLFMGLLAAMNVVVSRYCGSGDVVVGTFSSNRVVPELEELVGFFVNTLVLRTDLSGDPGLGEVIRRSRDTAVNAFAHQEVPFDRVVEELAPARTPGVTPFVQVAVVVQNTPEPTEEFAPGLRVEPVPVEVSTAAFDLSLHAWQSESGELEGFLEYSTELWDRGSAERLGDALRLVLEAGLADLDLSVYELPLVPPLAQEVEQSSPARLLHELIVEQAARCPGAVAATCAGAELTYGELEHRARRLAARLNELGVSPGTTVGVCLERSLDVPVALLAVLLAGAAYLPLEPEYPRERLTYMIEDSGTTVIITDDASAARLPEGLRLVRVADGVAPGSLSVAGYGPDSLAYVIYTSGSTGRPKGVGVPHGAVTRRVSEPGWLPLDGHEVFLFATPLSFDVSVLEVFGCLVNGHTLAILPPGKALPERVAAFLATEPVTVTWLTAALFHAVVDCAERPFPTVRWLIAGGDQLSADHVGRAAALVPNGQVMNGYGPTECTIFSTCYPVPRDHTGHVPIGDALPYTSVSIVDRRLHRVPDGVTGELLVGGDGLARGYLGRPGLTAERFVPDPRPGAEGRRLYRTGDLVRRRGDGLVEFLGRADQQVKIRGFRVELAEIEAVLRNHRSVRDTVVTAPEHEGDRRVIAYVVAEGAWPGPSEMFRHARLALPEYMVPSQFILLDALPVSPSGKVDRAALPEPEAGRPDLDRAYEPPRDPIEQAVAGIWTTLLGLDRAGVHDHFFDLGGHSLLASRLLARIRRAFGRDVPLADFLATPTIANLSELLRDRLTSPSTSTRPAITPGPHEGPLPPSLGQRRLWFVDGLAGGGRDYSVVWPLRLSGVLDVDRLNWALSALVARHEVLRSRFVGVDGEPVMVVDPPVPVRVEWIDASPGSPEDVPAGLVRGQWVDSPVDAGWVDAAVEPGSREGVVGGSVWAESLDASVGTGLSDAERDGPSVGSGSPVGAERTCASTESGSLGEAGWVGALGSGSPEDVVAGLVRAEGRRVFDLAVGPVVFFRLVRVGALEHVLVVSAHHIVFDGWSGTVFLRDLAALYRGEALADLAVSFSDFAVWERENGVPLESLAFWREALSGADPVLDLPLDRARPARRSGAGERVPFGLDAQVTRRLGEACRSEGATLFMGLLAAMNVVVSRYCGSGDVVVGTFSSNRVVPELEELVGFFVNTLVLRTDLSGDPGLGEVIRRSRDAAVGAFAHQEVPFDRIVEELAPARTPGVTPFVQVAVVVQNTPEPTEEFAPGLRVEPVPVEVSTAAFDLSLHAWQGESGELEGFLEYSTELWDRGSIERLGTALKLVVEVGVADLDLPVHEMSLISREQPYALDGGPAASDERIACLFARRVEQHPQAVAFRTATAELTYAELDRRARALAVRLHRLPPESVVGVRLSLGLDLPVAALAILYAGAVYLPLDPSNPDDRLNYMIDDSDAQVIITDGTWTPSTRRHIIQIDDLDHLHDLPDLHNLPDLDEQGEQGELNGPRELDKQDELDGLGELHELEKQDELDCPPELHDLHELDGLSDLGDATMVVTGADPEALSAIVYTSGSTGRPKGVAITGRSLLNRLAWMHRDLPFAPGEVACQKTPIAFVDSLWELLGPALAGVPTVVLTPEVSRDPHALVAELAANRVSRILLVPSLLRVLVRTVPDLAARLPYLTSWISSGEPLSHELDRLFREVMPGRALVNLYGASEAWDALCPDGTTGEPGTASSVPVGRPIAGVRACVLDRRGNPMPMGVPGELYVGGACLARGYLGRPALTAERFLPDPAGSGQRLYRTGDLARVRTDGQVELLGRADHQVKIRGVRVEPGEVETVLEELPEVAQAAVVAVPEAARHEVAGHKDAGHESSGHVNAGDGNVGHEDIGHRLVAYVVPAGSCTPDGLRRALAARLPAHLIPAQVVLRDELPRTATGKIDRRSLAEDPLPAQEPVQAVPATPLERRIAAVWAEVLGRDVGGHDDFFDVGGHSLLAPVLVGRLSAELAVELPLSWAFDHPTVHAMSRSPEVAAHRTPQDRTLEEKP</sequence>
<feature type="region of interest" description="Disordered" evidence="4">
    <location>
        <begin position="1716"/>
        <end position="1737"/>
    </location>
</feature>
<dbReference type="PANTHER" id="PTHR45527:SF1">
    <property type="entry name" value="FATTY ACID SYNTHASE"/>
    <property type="match status" value="1"/>
</dbReference>
<protein>
    <recommendedName>
        <fullName evidence="5">Carrier domain-containing protein</fullName>
    </recommendedName>
</protein>
<dbReference type="Pfam" id="PF13193">
    <property type="entry name" value="AMP-binding_C"/>
    <property type="match status" value="2"/>
</dbReference>
<dbReference type="GO" id="GO:0008610">
    <property type="term" value="P:lipid biosynthetic process"/>
    <property type="evidence" value="ECO:0007669"/>
    <property type="project" value="UniProtKB-ARBA"/>
</dbReference>
<dbReference type="InterPro" id="IPR001242">
    <property type="entry name" value="Condensation_dom"/>
</dbReference>
<dbReference type="InterPro" id="IPR023213">
    <property type="entry name" value="CAT-like_dom_sf"/>
</dbReference>
<dbReference type="GO" id="GO:0003824">
    <property type="term" value="F:catalytic activity"/>
    <property type="evidence" value="ECO:0007669"/>
    <property type="project" value="InterPro"/>
</dbReference>
<keyword evidence="2" id="KW-0596">Phosphopantetheine</keyword>
<dbReference type="Gene3D" id="1.10.1200.10">
    <property type="entry name" value="ACP-like"/>
    <property type="match status" value="2"/>
</dbReference>
<feature type="region of interest" description="Disordered" evidence="4">
    <location>
        <begin position="1030"/>
        <end position="1050"/>
    </location>
</feature>
<evidence type="ECO:0000313" key="7">
    <source>
        <dbReference type="Proteomes" id="UP000377595"/>
    </source>
</evidence>
<dbReference type="FunFam" id="1.10.1200.10:FF:000016">
    <property type="entry name" value="Non-ribosomal peptide synthase"/>
    <property type="match status" value="1"/>
</dbReference>
<dbReference type="InterPro" id="IPR036736">
    <property type="entry name" value="ACP-like_sf"/>
</dbReference>
<dbReference type="NCBIfam" id="TIGR01733">
    <property type="entry name" value="AA-adenyl-dom"/>
    <property type="match status" value="1"/>
</dbReference>
<feature type="domain" description="Carrier" evidence="5">
    <location>
        <begin position="2181"/>
        <end position="2255"/>
    </location>
</feature>
<dbReference type="InterPro" id="IPR000873">
    <property type="entry name" value="AMP-dep_synth/lig_dom"/>
</dbReference>
<dbReference type="GO" id="GO:0072330">
    <property type="term" value="P:monocarboxylic acid biosynthetic process"/>
    <property type="evidence" value="ECO:0007669"/>
    <property type="project" value="UniProtKB-ARBA"/>
</dbReference>
<evidence type="ECO:0000256" key="4">
    <source>
        <dbReference type="SAM" id="MobiDB-lite"/>
    </source>
</evidence>
<dbReference type="GO" id="GO:0005829">
    <property type="term" value="C:cytosol"/>
    <property type="evidence" value="ECO:0007669"/>
    <property type="project" value="TreeGrafter"/>
</dbReference>
<dbReference type="GO" id="GO:0043041">
    <property type="term" value="P:amino acid activation for nonribosomal peptide biosynthetic process"/>
    <property type="evidence" value="ECO:0007669"/>
    <property type="project" value="TreeGrafter"/>
</dbReference>
<keyword evidence="7" id="KW-1185">Reference proteome</keyword>
<evidence type="ECO:0000259" key="5">
    <source>
        <dbReference type="PROSITE" id="PS50075"/>
    </source>
</evidence>
<accession>A0A5M3XSW2</accession>
<name>A0A5M3XSW2_9ACTN</name>
<dbReference type="Gene3D" id="3.40.50.12780">
    <property type="entry name" value="N-terminal domain of ligase-like"/>
    <property type="match status" value="2"/>
</dbReference>
<dbReference type="Proteomes" id="UP000377595">
    <property type="component" value="Unassembled WGS sequence"/>
</dbReference>
<dbReference type="InterPro" id="IPR010071">
    <property type="entry name" value="AA_adenyl_dom"/>
</dbReference>